<evidence type="ECO:0000256" key="4">
    <source>
        <dbReference type="ARBA" id="ARBA00022801"/>
    </source>
</evidence>
<comment type="similarity">
    <text evidence="1">Belongs to the peptidase C10 family.</text>
</comment>
<dbReference type="SUPFAM" id="SSF54001">
    <property type="entry name" value="Cysteine proteinases"/>
    <property type="match status" value="1"/>
</dbReference>
<dbReference type="InterPro" id="IPR025896">
    <property type="entry name" value="Spi_Prtas-inh"/>
</dbReference>
<dbReference type="InterPro" id="IPR044934">
    <property type="entry name" value="Streptopain_sf"/>
</dbReference>
<dbReference type="PRINTS" id="PR00797">
    <property type="entry name" value="STREPTOPAIN"/>
</dbReference>
<protein>
    <submittedName>
        <fullName evidence="9">Por secretion system protein</fullName>
    </submittedName>
</protein>
<evidence type="ECO:0000313" key="10">
    <source>
        <dbReference type="Proteomes" id="UP000284379"/>
    </source>
</evidence>
<feature type="domain" description="Spi protease inhibitor" evidence="8">
    <location>
        <begin position="35"/>
        <end position="136"/>
    </location>
</feature>
<feature type="signal peptide" evidence="7">
    <location>
        <begin position="1"/>
        <end position="34"/>
    </location>
</feature>
<name>A0A413VVD4_9BACE</name>
<proteinExistence type="inferred from homology"/>
<feature type="active site" description="Nucleophile" evidence="6">
    <location>
        <position position="199"/>
    </location>
</feature>
<evidence type="ECO:0000259" key="8">
    <source>
        <dbReference type="Pfam" id="PF13734"/>
    </source>
</evidence>
<gene>
    <name evidence="9" type="ORF">DW888_02740</name>
</gene>
<evidence type="ECO:0000256" key="3">
    <source>
        <dbReference type="ARBA" id="ARBA00022729"/>
    </source>
</evidence>
<keyword evidence="2" id="KW-0645">Protease</keyword>
<organism evidence="9 10">
    <name type="scientific">Bacteroides nordii</name>
    <dbReference type="NCBI Taxonomy" id="291645"/>
    <lineage>
        <taxon>Bacteria</taxon>
        <taxon>Pseudomonadati</taxon>
        <taxon>Bacteroidota</taxon>
        <taxon>Bacteroidia</taxon>
        <taxon>Bacteroidales</taxon>
        <taxon>Bacteroidaceae</taxon>
        <taxon>Bacteroides</taxon>
    </lineage>
</organism>
<keyword evidence="5" id="KW-0788">Thiol protease</keyword>
<reference evidence="9 10" key="1">
    <citation type="submission" date="2018-08" db="EMBL/GenBank/DDBJ databases">
        <title>A genome reference for cultivated species of the human gut microbiota.</title>
        <authorList>
            <person name="Zou Y."/>
            <person name="Xue W."/>
            <person name="Luo G."/>
        </authorList>
    </citation>
    <scope>NUCLEOTIDE SEQUENCE [LARGE SCALE GENOMIC DNA]</scope>
    <source>
        <strain evidence="9 10">AM40-30BH</strain>
    </source>
</reference>
<dbReference type="AlphaFoldDB" id="A0A413VVD4"/>
<dbReference type="GO" id="GO:0006508">
    <property type="term" value="P:proteolysis"/>
    <property type="evidence" value="ECO:0007669"/>
    <property type="project" value="UniProtKB-KW"/>
</dbReference>
<keyword evidence="3 7" id="KW-0732">Signal</keyword>
<dbReference type="Pfam" id="PF13734">
    <property type="entry name" value="Inhibitor_I69"/>
    <property type="match status" value="1"/>
</dbReference>
<feature type="active site" description="Proton acceptor" evidence="6">
    <location>
        <position position="343"/>
    </location>
</feature>
<evidence type="ECO:0000256" key="6">
    <source>
        <dbReference type="PIRSR" id="PIRSR600200-1"/>
    </source>
</evidence>
<evidence type="ECO:0000256" key="5">
    <source>
        <dbReference type="ARBA" id="ARBA00022807"/>
    </source>
</evidence>
<sequence length="632" mass="70168">MYYICGVTNHSQNKVLMKRNLFWLFLFTCSLSWADNVPVSKAEQLARNFFGIHETTRAGDSMQLEYIWDGEDVQTRVTTSSPAFHVFNRTPEGGFIIIAGDDVASPVLAYSDTGEFEVENMPSNLQGWMQYYREQINWAREQHITPSESVMKLWEQLQRGALADDAEKEVLLKTALWNQNAPYNNLCPKISGSSTPTGCVATALAIVMKYNRWPDQGSGGTCTYTPSIYGSQLSVTYNVPYQWDKMSHVYEIGKYVGTQADAVATLMYHCGVLSQMEYAPNGSGAFTLIAARGMIEYMKYDKSMAVLQREWYTDDEWDALLKQELDEGRLVIYGGSNSKREGHQFVFDGYKANRYHVNWGWGGMANGYYLLSTLEPDQQGIGGNSGGGFSIGQDAVVGIKKAESGSGYRDLLYFFDGTTSSGEAFAGLTTTETDFRLNTSFKVKAGFITNAGLRDFSGIVALALVDKQGKVKQLISDSKNIDLSAMNAAGQISGSGVVFSCKITETLVGGDRIRMVYRAGDNQNDFEWESVKGGSEVSTEILVKEDLTGINHVEQDNIVPVTVIYRDDRIIVKSSVAMTRLMIYDMQGHLLEEAECHGNMEFSLSCKEYIPGIYILRAVTTEGVGSNKFVIK</sequence>
<accession>A0A413VVD4</accession>
<dbReference type="InterPro" id="IPR000200">
    <property type="entry name" value="Peptidase_C10"/>
</dbReference>
<evidence type="ECO:0000256" key="2">
    <source>
        <dbReference type="ARBA" id="ARBA00022670"/>
    </source>
</evidence>
<dbReference type="EMBL" id="QSGO01000002">
    <property type="protein sequence ID" value="RHB37513.1"/>
    <property type="molecule type" value="Genomic_DNA"/>
</dbReference>
<comment type="caution">
    <text evidence="9">The sequence shown here is derived from an EMBL/GenBank/DDBJ whole genome shotgun (WGS) entry which is preliminary data.</text>
</comment>
<dbReference type="Gene3D" id="3.90.70.50">
    <property type="entry name" value="Peptidase C10, streptopain"/>
    <property type="match status" value="1"/>
</dbReference>
<evidence type="ECO:0000313" key="9">
    <source>
        <dbReference type="EMBL" id="RHB37513.1"/>
    </source>
</evidence>
<keyword evidence="4" id="KW-0378">Hydrolase</keyword>
<evidence type="ECO:0000256" key="7">
    <source>
        <dbReference type="SAM" id="SignalP"/>
    </source>
</evidence>
<dbReference type="Proteomes" id="UP000284379">
    <property type="component" value="Unassembled WGS sequence"/>
</dbReference>
<feature type="chain" id="PRO_5019075036" evidence="7">
    <location>
        <begin position="35"/>
        <end position="632"/>
    </location>
</feature>
<dbReference type="InterPro" id="IPR038765">
    <property type="entry name" value="Papain-like_cys_pep_sf"/>
</dbReference>
<dbReference type="GO" id="GO:0008234">
    <property type="term" value="F:cysteine-type peptidase activity"/>
    <property type="evidence" value="ECO:0007669"/>
    <property type="project" value="UniProtKB-KW"/>
</dbReference>
<evidence type="ECO:0000256" key="1">
    <source>
        <dbReference type="ARBA" id="ARBA00009693"/>
    </source>
</evidence>
<dbReference type="Pfam" id="PF01640">
    <property type="entry name" value="Peptidase_C10"/>
    <property type="match status" value="1"/>
</dbReference>